<accession>A0A8S1U5G5</accession>
<dbReference type="Proteomes" id="UP000689195">
    <property type="component" value="Unassembled WGS sequence"/>
</dbReference>
<organism evidence="1 2">
    <name type="scientific">Paramecium pentaurelia</name>
    <dbReference type="NCBI Taxonomy" id="43138"/>
    <lineage>
        <taxon>Eukaryota</taxon>
        <taxon>Sar</taxon>
        <taxon>Alveolata</taxon>
        <taxon>Ciliophora</taxon>
        <taxon>Intramacronucleata</taxon>
        <taxon>Oligohymenophorea</taxon>
        <taxon>Peniculida</taxon>
        <taxon>Parameciidae</taxon>
        <taxon>Paramecium</taxon>
    </lineage>
</organism>
<evidence type="ECO:0000313" key="2">
    <source>
        <dbReference type="Proteomes" id="UP000689195"/>
    </source>
</evidence>
<name>A0A8S1U5G5_9CILI</name>
<proteinExistence type="predicted"/>
<protein>
    <submittedName>
        <fullName evidence="1">Uncharacterized protein</fullName>
    </submittedName>
</protein>
<sequence>MELKIEELNQKYSIFLRDVDNYNTKFTKNFQNFYQYAIAAGEEDFQRGIQATKKLKNLLDAQVESSKYANQIIVKEALESIQILITILLQSSRWQDNNAGIWILICYFESQYNFLDIQKLSQIIKLNLTQYLEESEEMFQENTSKLLSLLNQNDIFQISEYLVIQEKLISSMNSSLQLSGNFQDYFQFIINYLNQNNHNLIGLHTSKVDVQEKYCSKIQLSPLLQILKELKTKTNNNNYIDLLLKCCLINQKQTQLSAFNLLLQVEDTDQNDFIEVLRYSLLHNNFEIIKLGTQLAKQVIKNFECNKLTHIKLLIYLNQDLQPPVKEISVDLLQNKFKIPQNDSIVRDNMTLILNICSIQAQNKDWIFRVQSWRNLYRAIKAQSNEELSQNIEQIIKICQTAQNESDERTVFYFLHFIDQLIQKKQDLDKNQKFLFGKIIYNFIGQFKSQQTSTKILEVFKILDFNDEQLSQLQSQSDVQNSKEILQAWREFRQQLQTHKQRKI</sequence>
<dbReference type="EMBL" id="CAJJDO010000032">
    <property type="protein sequence ID" value="CAD8158887.1"/>
    <property type="molecule type" value="Genomic_DNA"/>
</dbReference>
<comment type="caution">
    <text evidence="1">The sequence shown here is derived from an EMBL/GenBank/DDBJ whole genome shotgun (WGS) entry which is preliminary data.</text>
</comment>
<dbReference type="AlphaFoldDB" id="A0A8S1U5G5"/>
<gene>
    <name evidence="1" type="ORF">PPENT_87.1.T0320208</name>
</gene>
<keyword evidence="2" id="KW-1185">Reference proteome</keyword>
<evidence type="ECO:0000313" key="1">
    <source>
        <dbReference type="EMBL" id="CAD8158887.1"/>
    </source>
</evidence>
<reference evidence="1" key="1">
    <citation type="submission" date="2021-01" db="EMBL/GenBank/DDBJ databases">
        <authorList>
            <consortium name="Genoscope - CEA"/>
            <person name="William W."/>
        </authorList>
    </citation>
    <scope>NUCLEOTIDE SEQUENCE</scope>
</reference>
<dbReference type="OrthoDB" id="298236at2759"/>